<keyword evidence="4 8" id="KW-0808">Transferase</keyword>
<gene>
    <name evidence="10" type="ORF">UW63_C0038G0006</name>
</gene>
<reference evidence="10 11" key="1">
    <citation type="journal article" date="2015" name="Nature">
        <title>rRNA introns, odd ribosomes, and small enigmatic genomes across a large radiation of phyla.</title>
        <authorList>
            <person name="Brown C.T."/>
            <person name="Hug L.A."/>
            <person name="Thomas B.C."/>
            <person name="Sharon I."/>
            <person name="Castelle C.J."/>
            <person name="Singh A."/>
            <person name="Wilkins M.J."/>
            <person name="Williams K.H."/>
            <person name="Banfield J.F."/>
        </authorList>
    </citation>
    <scope>NUCLEOTIDE SEQUENCE [LARGE SCALE GENOMIC DNA]</scope>
</reference>
<organism evidence="10 11">
    <name type="scientific">Candidatus Uhrbacteria bacterium GW2011_GWF2_44_350</name>
    <dbReference type="NCBI Taxonomy" id="1619000"/>
    <lineage>
        <taxon>Bacteria</taxon>
        <taxon>Candidatus Uhriibacteriota</taxon>
    </lineage>
</organism>
<evidence type="ECO:0000256" key="6">
    <source>
        <dbReference type="ARBA" id="ARBA00022777"/>
    </source>
</evidence>
<dbReference type="SUPFAM" id="SSF52540">
    <property type="entry name" value="P-loop containing nucleoside triphosphate hydrolases"/>
    <property type="match status" value="1"/>
</dbReference>
<evidence type="ECO:0000256" key="1">
    <source>
        <dbReference type="ARBA" id="ARBA00007587"/>
    </source>
</evidence>
<dbReference type="Pfam" id="PF00265">
    <property type="entry name" value="TK"/>
    <property type="match status" value="1"/>
</dbReference>
<evidence type="ECO:0000256" key="3">
    <source>
        <dbReference type="ARBA" id="ARBA00022634"/>
    </source>
</evidence>
<comment type="catalytic activity">
    <reaction evidence="8">
        <text>thymidine + ATP = dTMP + ADP + H(+)</text>
        <dbReference type="Rhea" id="RHEA:19129"/>
        <dbReference type="ChEBI" id="CHEBI:15378"/>
        <dbReference type="ChEBI" id="CHEBI:17748"/>
        <dbReference type="ChEBI" id="CHEBI:30616"/>
        <dbReference type="ChEBI" id="CHEBI:63528"/>
        <dbReference type="ChEBI" id="CHEBI:456216"/>
        <dbReference type="EC" id="2.7.1.21"/>
    </reaction>
</comment>
<evidence type="ECO:0000256" key="4">
    <source>
        <dbReference type="ARBA" id="ARBA00022679"/>
    </source>
</evidence>
<dbReference type="InterPro" id="IPR027417">
    <property type="entry name" value="P-loop_NTPase"/>
</dbReference>
<dbReference type="Gene3D" id="3.40.50.300">
    <property type="entry name" value="P-loop containing nucleotide triphosphate hydrolases"/>
    <property type="match status" value="1"/>
</dbReference>
<dbReference type="EC" id="2.7.1.21" evidence="2 8"/>
<dbReference type="GO" id="GO:0004797">
    <property type="term" value="F:thymidine kinase activity"/>
    <property type="evidence" value="ECO:0007669"/>
    <property type="project" value="UniProtKB-EC"/>
</dbReference>
<evidence type="ECO:0000256" key="2">
    <source>
        <dbReference type="ARBA" id="ARBA00012118"/>
    </source>
</evidence>
<dbReference type="EMBL" id="LCJB01000038">
    <property type="protein sequence ID" value="KKT70025.1"/>
    <property type="molecule type" value="Genomic_DNA"/>
</dbReference>
<keyword evidence="5 8" id="KW-0547">Nucleotide-binding</keyword>
<evidence type="ECO:0000256" key="8">
    <source>
        <dbReference type="RuleBase" id="RU000544"/>
    </source>
</evidence>
<dbReference type="Proteomes" id="UP000034154">
    <property type="component" value="Unassembled WGS sequence"/>
</dbReference>
<keyword evidence="3 8" id="KW-0237">DNA synthesis</keyword>
<dbReference type="AlphaFoldDB" id="A0A0G1JFD9"/>
<protein>
    <recommendedName>
        <fullName evidence="2 8">Thymidine kinase</fullName>
        <ecNumber evidence="2 8">2.7.1.21</ecNumber>
    </recommendedName>
</protein>
<dbReference type="GO" id="GO:0046104">
    <property type="term" value="P:thymidine metabolic process"/>
    <property type="evidence" value="ECO:0007669"/>
    <property type="project" value="TreeGrafter"/>
</dbReference>
<dbReference type="PANTHER" id="PTHR11441">
    <property type="entry name" value="THYMIDINE KINASE"/>
    <property type="match status" value="1"/>
</dbReference>
<keyword evidence="6 8" id="KW-0418">Kinase</keyword>
<evidence type="ECO:0000313" key="10">
    <source>
        <dbReference type="EMBL" id="KKT70025.1"/>
    </source>
</evidence>
<comment type="caution">
    <text evidence="10">The sequence shown here is derived from an EMBL/GenBank/DDBJ whole genome shotgun (WGS) entry which is preliminary data.</text>
</comment>
<dbReference type="InterPro" id="IPR001267">
    <property type="entry name" value="Thymidine_kinase"/>
</dbReference>
<proteinExistence type="inferred from homology"/>
<dbReference type="Gene3D" id="3.30.60.20">
    <property type="match status" value="1"/>
</dbReference>
<dbReference type="GO" id="GO:0071897">
    <property type="term" value="P:DNA biosynthetic process"/>
    <property type="evidence" value="ECO:0007669"/>
    <property type="project" value="UniProtKB-KW"/>
</dbReference>
<accession>A0A0G1JFD9</accession>
<dbReference type="PANTHER" id="PTHR11441:SF0">
    <property type="entry name" value="THYMIDINE KINASE, CYTOSOLIC"/>
    <property type="match status" value="1"/>
</dbReference>
<comment type="similarity">
    <text evidence="1 9">Belongs to the thymidine kinase family.</text>
</comment>
<evidence type="ECO:0000313" key="11">
    <source>
        <dbReference type="Proteomes" id="UP000034154"/>
    </source>
</evidence>
<dbReference type="GO" id="GO:0005829">
    <property type="term" value="C:cytosol"/>
    <property type="evidence" value="ECO:0007669"/>
    <property type="project" value="TreeGrafter"/>
</dbReference>
<dbReference type="GO" id="GO:0005524">
    <property type="term" value="F:ATP binding"/>
    <property type="evidence" value="ECO:0007669"/>
    <property type="project" value="UniProtKB-KW"/>
</dbReference>
<name>A0A0G1JFD9_9BACT</name>
<evidence type="ECO:0000256" key="9">
    <source>
        <dbReference type="RuleBase" id="RU004165"/>
    </source>
</evidence>
<dbReference type="PATRIC" id="fig|1619000.3.peg.638"/>
<sequence length="226" mass="26080">MITKRIQEATKNHLRVLANQLVAELILRGFVTEYPPARDIRERNGRIHVIAGEMFSGKSEELIRLLRRNIFAKIGFVVFKPARDNRTENVWCRNGHELEAIKVHSSREILEYIVAHPEVRVIGIDEAQFFEMDDLVVEVVRTLADKYHIVVFVAGLDMTFEGVPFNNMPFLMAIATEVHKVHAVCVECGRTATYSRRNPELGSEQIAVDNLKQERYQAVCRRHRPF</sequence>
<evidence type="ECO:0000256" key="7">
    <source>
        <dbReference type="ARBA" id="ARBA00022840"/>
    </source>
</evidence>
<dbReference type="SUPFAM" id="SSF57716">
    <property type="entry name" value="Glucocorticoid receptor-like (DNA-binding domain)"/>
    <property type="match status" value="1"/>
</dbReference>
<keyword evidence="7 8" id="KW-0067">ATP-binding</keyword>
<evidence type="ECO:0000256" key="5">
    <source>
        <dbReference type="ARBA" id="ARBA00022741"/>
    </source>
</evidence>